<dbReference type="AlphaFoldDB" id="X1DQK4"/>
<dbReference type="EMBL" id="BART01030782">
    <property type="protein sequence ID" value="GAH07269.1"/>
    <property type="molecule type" value="Genomic_DNA"/>
</dbReference>
<protein>
    <submittedName>
        <fullName evidence="1">Uncharacterized protein</fullName>
    </submittedName>
</protein>
<comment type="caution">
    <text evidence="1">The sequence shown here is derived from an EMBL/GenBank/DDBJ whole genome shotgun (WGS) entry which is preliminary data.</text>
</comment>
<reference evidence="1" key="1">
    <citation type="journal article" date="2014" name="Front. Microbiol.">
        <title>High frequency of phylogenetically diverse reductive dehalogenase-homologous genes in deep subseafloor sedimentary metagenomes.</title>
        <authorList>
            <person name="Kawai M."/>
            <person name="Futagami T."/>
            <person name="Toyoda A."/>
            <person name="Takaki Y."/>
            <person name="Nishi S."/>
            <person name="Hori S."/>
            <person name="Arai W."/>
            <person name="Tsubouchi T."/>
            <person name="Morono Y."/>
            <person name="Uchiyama I."/>
            <person name="Ito T."/>
            <person name="Fujiyama A."/>
            <person name="Inagaki F."/>
            <person name="Takami H."/>
        </authorList>
    </citation>
    <scope>NUCLEOTIDE SEQUENCE</scope>
    <source>
        <strain evidence="1">Expedition CK06-06</strain>
    </source>
</reference>
<name>X1DQK4_9ZZZZ</name>
<organism evidence="1">
    <name type="scientific">marine sediment metagenome</name>
    <dbReference type="NCBI Taxonomy" id="412755"/>
    <lineage>
        <taxon>unclassified sequences</taxon>
        <taxon>metagenomes</taxon>
        <taxon>ecological metagenomes</taxon>
    </lineage>
</organism>
<proteinExistence type="predicted"/>
<evidence type="ECO:0000313" key="1">
    <source>
        <dbReference type="EMBL" id="GAH07269.1"/>
    </source>
</evidence>
<sequence length="227" mass="24935">MQKIFRSNISARPGVSIYDLRSLAQNEPVEFVSKIEAGVNDGHFKLSEMRDLRSLYHALADVSVPITIEVAGAQRAITASAFPILTGTLAIAAINEAYNAVPAIGGQLVTEMEDSKKITTIAAVHTLDKNIDEVKETEDFPEIGTDEEKVEIRHKRNGRKLTISAESIEENEIADIVTRINALGEIAGEWVEEQTLERVTDYCGSRSTPIEPYVYRPGGTGTQLYNS</sequence>
<feature type="non-terminal residue" evidence="1">
    <location>
        <position position="227"/>
    </location>
</feature>
<accession>X1DQK4</accession>
<gene>
    <name evidence="1" type="ORF">S01H4_53631</name>
</gene>